<dbReference type="PROSITE" id="PS50885">
    <property type="entry name" value="HAMP"/>
    <property type="match status" value="1"/>
</dbReference>
<dbReference type="GO" id="GO:0004673">
    <property type="term" value="F:protein histidine kinase activity"/>
    <property type="evidence" value="ECO:0007669"/>
    <property type="project" value="UniProtKB-EC"/>
</dbReference>
<dbReference type="PANTHER" id="PTHR34220:SF11">
    <property type="entry name" value="SENSOR PROTEIN KINASE HPTS"/>
    <property type="match status" value="1"/>
</dbReference>
<dbReference type="SUPFAM" id="SSF158472">
    <property type="entry name" value="HAMP domain-like"/>
    <property type="match status" value="1"/>
</dbReference>
<keyword evidence="2" id="KW-1003">Cell membrane</keyword>
<evidence type="ECO:0000256" key="12">
    <source>
        <dbReference type="SAM" id="Phobius"/>
    </source>
</evidence>
<evidence type="ECO:0000256" key="7">
    <source>
        <dbReference type="ARBA" id="ARBA00022777"/>
    </source>
</evidence>
<gene>
    <name evidence="14" type="ORF">ACFQMJ_30115</name>
</gene>
<keyword evidence="8" id="KW-0067">ATP-binding</keyword>
<evidence type="ECO:0000259" key="13">
    <source>
        <dbReference type="PROSITE" id="PS50885"/>
    </source>
</evidence>
<evidence type="ECO:0000256" key="1">
    <source>
        <dbReference type="ARBA" id="ARBA00004651"/>
    </source>
</evidence>
<dbReference type="Pfam" id="PF00672">
    <property type="entry name" value="HAMP"/>
    <property type="match status" value="1"/>
</dbReference>
<accession>A0ABW2FKR9</accession>
<keyword evidence="11 12" id="KW-0472">Membrane</keyword>
<protein>
    <submittedName>
        <fullName evidence="14">Sensor histidine kinase</fullName>
        <ecNumber evidence="14">2.7.13.3</ecNumber>
    </submittedName>
</protein>
<keyword evidence="4 14" id="KW-0808">Transferase</keyword>
<dbReference type="Proteomes" id="UP001596378">
    <property type="component" value="Unassembled WGS sequence"/>
</dbReference>
<sequence length="581" mass="67908">MFGTWYRKWIGRFIFRKLNIGIGAALLLVFLLLGLVIYNNVYTLLEQKERELLEFRTEKLKLQLTDILERFKYDTGTVYQNMGGGDERSMYELFLPDNVAEGRDGKQAVFEQNYMKNVLTNMLTRNPFASAVIMYRIEDGRLFAEFQRQEHRLNESYPFDRFFDSFPKGYRHPYLGSSDELLTPADRQIYIVNPIYNPLTIHPDQVYGYHLTALNAKAIANEFDSRSSAYRLIIKQDDAVLLDSRPDETSDWQASDDLVARASMDRYRIEIVGISYKSNLQSKLADITLRISLILGACWIICVAVVHLIQRFVVGRFNQMSAHFKKVQRNPFTPLMPVRGEDEIGDLMARFNRMAQELQNHINQVYVSEIRKRNAEFIALKTQIHPHFLYNTLESLRMQAVISEQPYIAEKLHLLGRLYRWMLQPTDELISVQEELANTRDYLELLMLGKSNRIELRVDAEVNLENCFMLKFTLQPIVENAIQHGRLEEYEDPVIRVDIRKEDGLLLIQIQNNGRTMTEDERERLLSQLQDSNAFPGQHLGLKNIHERIKHFYGVQYGLSLPASPSDSEPFRLFMTFPYKR</sequence>
<organism evidence="14 15">
    <name type="scientific">Cohnella cellulosilytica</name>
    <dbReference type="NCBI Taxonomy" id="986710"/>
    <lineage>
        <taxon>Bacteria</taxon>
        <taxon>Bacillati</taxon>
        <taxon>Bacillota</taxon>
        <taxon>Bacilli</taxon>
        <taxon>Bacillales</taxon>
        <taxon>Paenibacillaceae</taxon>
        <taxon>Cohnella</taxon>
    </lineage>
</organism>
<keyword evidence="10" id="KW-0902">Two-component regulatory system</keyword>
<dbReference type="InterPro" id="IPR003660">
    <property type="entry name" value="HAMP_dom"/>
</dbReference>
<keyword evidence="7 14" id="KW-0418">Kinase</keyword>
<reference evidence="15" key="1">
    <citation type="journal article" date="2019" name="Int. J. Syst. Evol. Microbiol.">
        <title>The Global Catalogue of Microorganisms (GCM) 10K type strain sequencing project: providing services to taxonomists for standard genome sequencing and annotation.</title>
        <authorList>
            <consortium name="The Broad Institute Genomics Platform"/>
            <consortium name="The Broad Institute Genome Sequencing Center for Infectious Disease"/>
            <person name="Wu L."/>
            <person name="Ma J."/>
        </authorList>
    </citation>
    <scope>NUCLEOTIDE SEQUENCE [LARGE SCALE GENOMIC DNA]</scope>
    <source>
        <strain evidence="15">KCTC 12907</strain>
    </source>
</reference>
<dbReference type="RefSeq" id="WP_378050952.1">
    <property type="nucleotide sequence ID" value="NZ_JBHMDN010000031.1"/>
</dbReference>
<evidence type="ECO:0000256" key="9">
    <source>
        <dbReference type="ARBA" id="ARBA00022989"/>
    </source>
</evidence>
<keyword evidence="15" id="KW-1185">Reference proteome</keyword>
<evidence type="ECO:0000256" key="5">
    <source>
        <dbReference type="ARBA" id="ARBA00022692"/>
    </source>
</evidence>
<comment type="subcellular location">
    <subcellularLocation>
        <location evidence="1">Cell membrane</location>
        <topology evidence="1">Multi-pass membrane protein</topology>
    </subcellularLocation>
</comment>
<keyword evidence="6" id="KW-0547">Nucleotide-binding</keyword>
<feature type="transmembrane region" description="Helical" evidence="12">
    <location>
        <begin position="287"/>
        <end position="309"/>
    </location>
</feature>
<comment type="caution">
    <text evidence="14">The sequence shown here is derived from an EMBL/GenBank/DDBJ whole genome shotgun (WGS) entry which is preliminary data.</text>
</comment>
<dbReference type="PANTHER" id="PTHR34220">
    <property type="entry name" value="SENSOR HISTIDINE KINASE YPDA"/>
    <property type="match status" value="1"/>
</dbReference>
<proteinExistence type="predicted"/>
<dbReference type="Pfam" id="PF06580">
    <property type="entry name" value="His_kinase"/>
    <property type="match status" value="1"/>
</dbReference>
<evidence type="ECO:0000256" key="4">
    <source>
        <dbReference type="ARBA" id="ARBA00022679"/>
    </source>
</evidence>
<evidence type="ECO:0000256" key="2">
    <source>
        <dbReference type="ARBA" id="ARBA00022475"/>
    </source>
</evidence>
<feature type="transmembrane region" description="Helical" evidence="12">
    <location>
        <begin position="20"/>
        <end position="41"/>
    </location>
</feature>
<evidence type="ECO:0000256" key="3">
    <source>
        <dbReference type="ARBA" id="ARBA00022553"/>
    </source>
</evidence>
<keyword evidence="3" id="KW-0597">Phosphoprotein</keyword>
<evidence type="ECO:0000256" key="6">
    <source>
        <dbReference type="ARBA" id="ARBA00022741"/>
    </source>
</evidence>
<name>A0ABW2FKR9_9BACL</name>
<keyword evidence="5 12" id="KW-0812">Transmembrane</keyword>
<dbReference type="InterPro" id="IPR036890">
    <property type="entry name" value="HATPase_C_sf"/>
</dbReference>
<keyword evidence="9 12" id="KW-1133">Transmembrane helix</keyword>
<dbReference type="Pfam" id="PF02518">
    <property type="entry name" value="HATPase_c"/>
    <property type="match status" value="1"/>
</dbReference>
<evidence type="ECO:0000313" key="14">
    <source>
        <dbReference type="EMBL" id="MFC7152814.1"/>
    </source>
</evidence>
<evidence type="ECO:0000256" key="10">
    <source>
        <dbReference type="ARBA" id="ARBA00023012"/>
    </source>
</evidence>
<dbReference type="InterPro" id="IPR003594">
    <property type="entry name" value="HATPase_dom"/>
</dbReference>
<dbReference type="Gene3D" id="3.30.565.10">
    <property type="entry name" value="Histidine kinase-like ATPase, C-terminal domain"/>
    <property type="match status" value="1"/>
</dbReference>
<feature type="domain" description="HAMP" evidence="13">
    <location>
        <begin position="311"/>
        <end position="363"/>
    </location>
</feature>
<dbReference type="EMBL" id="JBHTAI010000026">
    <property type="protein sequence ID" value="MFC7152814.1"/>
    <property type="molecule type" value="Genomic_DNA"/>
</dbReference>
<dbReference type="SMART" id="SM00304">
    <property type="entry name" value="HAMP"/>
    <property type="match status" value="1"/>
</dbReference>
<dbReference type="Gene3D" id="6.10.340.10">
    <property type="match status" value="1"/>
</dbReference>
<dbReference type="SUPFAM" id="SSF55874">
    <property type="entry name" value="ATPase domain of HSP90 chaperone/DNA topoisomerase II/histidine kinase"/>
    <property type="match status" value="1"/>
</dbReference>
<evidence type="ECO:0000256" key="11">
    <source>
        <dbReference type="ARBA" id="ARBA00023136"/>
    </source>
</evidence>
<evidence type="ECO:0000313" key="15">
    <source>
        <dbReference type="Proteomes" id="UP001596378"/>
    </source>
</evidence>
<evidence type="ECO:0000256" key="8">
    <source>
        <dbReference type="ARBA" id="ARBA00022840"/>
    </source>
</evidence>
<dbReference type="CDD" id="cd06225">
    <property type="entry name" value="HAMP"/>
    <property type="match status" value="1"/>
</dbReference>
<dbReference type="EC" id="2.7.13.3" evidence="14"/>
<dbReference type="InterPro" id="IPR050640">
    <property type="entry name" value="Bact_2-comp_sensor_kinase"/>
</dbReference>
<dbReference type="InterPro" id="IPR010559">
    <property type="entry name" value="Sig_transdc_His_kin_internal"/>
</dbReference>